<dbReference type="VEuPathDB" id="ToxoDB:EMWEY_00044850"/>
<evidence type="ECO:0000313" key="2">
    <source>
        <dbReference type="EMBL" id="CDJ57886.1"/>
    </source>
</evidence>
<gene>
    <name evidence="2" type="ORF">EMWEY_00044850</name>
</gene>
<keyword evidence="3" id="KW-1185">Reference proteome</keyword>
<name>U6M1I9_EIMMA</name>
<dbReference type="EMBL" id="HG719408">
    <property type="protein sequence ID" value="CDJ57886.1"/>
    <property type="molecule type" value="Genomic_DNA"/>
</dbReference>
<dbReference type="Proteomes" id="UP000030763">
    <property type="component" value="Unassembled WGS sequence"/>
</dbReference>
<accession>U6M1I9</accession>
<organism evidence="2 3">
    <name type="scientific">Eimeria maxima</name>
    <name type="common">Coccidian parasite</name>
    <dbReference type="NCBI Taxonomy" id="5804"/>
    <lineage>
        <taxon>Eukaryota</taxon>
        <taxon>Sar</taxon>
        <taxon>Alveolata</taxon>
        <taxon>Apicomplexa</taxon>
        <taxon>Conoidasida</taxon>
        <taxon>Coccidia</taxon>
        <taxon>Eucoccidiorida</taxon>
        <taxon>Eimeriorina</taxon>
        <taxon>Eimeriidae</taxon>
        <taxon>Eimeria</taxon>
    </lineage>
</organism>
<protein>
    <submittedName>
        <fullName evidence="2">UDP-N-acetyl-D-galactosamine:polypeptide N-acetylgalactosaminyltransferase T2, putative</fullName>
    </submittedName>
</protein>
<evidence type="ECO:0000313" key="3">
    <source>
        <dbReference type="Proteomes" id="UP000030763"/>
    </source>
</evidence>
<reference evidence="2" key="1">
    <citation type="submission" date="2013-10" db="EMBL/GenBank/DDBJ databases">
        <title>Genomic analysis of the causative agents of coccidiosis in chickens.</title>
        <authorList>
            <person name="Reid A.J."/>
            <person name="Blake D."/>
            <person name="Billington K."/>
            <person name="Browne H."/>
            <person name="Dunn M."/>
            <person name="Hung S."/>
            <person name="Kawahara F."/>
            <person name="Miranda-Saavedra D."/>
            <person name="Mourier T."/>
            <person name="Nagra H."/>
            <person name="Otto T.D."/>
            <person name="Rawlings N."/>
            <person name="Sanchez A."/>
            <person name="Sanders M."/>
            <person name="Subramaniam C."/>
            <person name="Tay Y."/>
            <person name="Dear P."/>
            <person name="Doerig C."/>
            <person name="Gruber A."/>
            <person name="Parkinson J."/>
            <person name="Shirley M."/>
            <person name="Wan K.L."/>
            <person name="Berriman M."/>
            <person name="Tomley F."/>
            <person name="Pain A."/>
        </authorList>
    </citation>
    <scope>NUCLEOTIDE SEQUENCE [LARGE SCALE GENOMIC DNA]</scope>
    <source>
        <strain evidence="2">Weybridge</strain>
    </source>
</reference>
<feature type="region of interest" description="Disordered" evidence="1">
    <location>
        <begin position="1"/>
        <end position="24"/>
    </location>
</feature>
<dbReference type="OrthoDB" id="416652at2759"/>
<evidence type="ECO:0000256" key="1">
    <source>
        <dbReference type="SAM" id="MobiDB-lite"/>
    </source>
</evidence>
<dbReference type="RefSeq" id="XP_013334534.1">
    <property type="nucleotide sequence ID" value="XM_013479080.1"/>
</dbReference>
<dbReference type="GeneID" id="25338471"/>
<dbReference type="AlphaFoldDB" id="U6M1I9"/>
<reference evidence="2" key="2">
    <citation type="submission" date="2013-10" db="EMBL/GenBank/DDBJ databases">
        <authorList>
            <person name="Aslett M."/>
        </authorList>
    </citation>
    <scope>NUCLEOTIDE SEQUENCE [LARGE SCALE GENOMIC DNA]</scope>
    <source>
        <strain evidence="2">Weybridge</strain>
    </source>
</reference>
<dbReference type="GO" id="GO:0016740">
    <property type="term" value="F:transferase activity"/>
    <property type="evidence" value="ECO:0007669"/>
    <property type="project" value="UniProtKB-KW"/>
</dbReference>
<sequence length="83" mass="8157">MGGVLPSSGAAGDKQSSTAAAGAAGAAGAAEGAAAAAGGGGGDPLRFIPRWSWAPLSSRFGKRTIEDGFNITDEFAQRYLDGK</sequence>
<proteinExistence type="predicted"/>
<keyword evidence="2" id="KW-0808">Transferase</keyword>